<evidence type="ECO:0000256" key="6">
    <source>
        <dbReference type="SAM" id="Phobius"/>
    </source>
</evidence>
<accession>A0A6A7N9H5</accession>
<feature type="transmembrane region" description="Helical" evidence="6">
    <location>
        <begin position="94"/>
        <end position="118"/>
    </location>
</feature>
<dbReference type="RefSeq" id="WP_152840928.1">
    <property type="nucleotide sequence ID" value="NZ_WHUG01000015.1"/>
</dbReference>
<keyword evidence="2" id="KW-1003">Cell membrane</keyword>
<sequence length="183" mass="20629">MTYPNQPMQYAGFRKRISAQFVDFFFMLPLIGLVFWIEQQYKTFALIEPVLMLGVGLWFNIYMVKRYGGTPGKVLLGLRIVSVDGRPVDYQQAVLRYSVSFMLGAAASAATVIATMKMPEADYYALGVLERSSKIDQLAPAWCGLVTILSNIWIWGESIITLTNKRRRAPHDFMAGTVVIYAP</sequence>
<evidence type="ECO:0000256" key="3">
    <source>
        <dbReference type="ARBA" id="ARBA00022692"/>
    </source>
</evidence>
<evidence type="ECO:0000259" key="7">
    <source>
        <dbReference type="Pfam" id="PF06271"/>
    </source>
</evidence>
<name>A0A6A7N9H5_9BURK</name>
<dbReference type="Proteomes" id="UP000440498">
    <property type="component" value="Unassembled WGS sequence"/>
</dbReference>
<evidence type="ECO:0000256" key="5">
    <source>
        <dbReference type="ARBA" id="ARBA00023136"/>
    </source>
</evidence>
<evidence type="ECO:0000256" key="4">
    <source>
        <dbReference type="ARBA" id="ARBA00022989"/>
    </source>
</evidence>
<keyword evidence="9" id="KW-1185">Reference proteome</keyword>
<keyword evidence="5 6" id="KW-0472">Membrane</keyword>
<protein>
    <submittedName>
        <fullName evidence="8">RDD family protein</fullName>
    </submittedName>
</protein>
<feature type="transmembrane region" description="Helical" evidence="6">
    <location>
        <begin position="138"/>
        <end position="156"/>
    </location>
</feature>
<keyword evidence="4 6" id="KW-1133">Transmembrane helix</keyword>
<dbReference type="AlphaFoldDB" id="A0A6A7N9H5"/>
<reference evidence="8 9" key="1">
    <citation type="submission" date="2019-10" db="EMBL/GenBank/DDBJ databases">
        <title>Two novel species isolated from a subtropical stream in China.</title>
        <authorList>
            <person name="Lu H."/>
        </authorList>
    </citation>
    <scope>NUCLEOTIDE SEQUENCE [LARGE SCALE GENOMIC DNA]</scope>
    <source>
        <strain evidence="8 9">FT29W</strain>
    </source>
</reference>
<feature type="domain" description="RDD" evidence="7">
    <location>
        <begin position="10"/>
        <end position="176"/>
    </location>
</feature>
<dbReference type="InterPro" id="IPR051791">
    <property type="entry name" value="Pra-immunoreactive"/>
</dbReference>
<evidence type="ECO:0000313" key="9">
    <source>
        <dbReference type="Proteomes" id="UP000440498"/>
    </source>
</evidence>
<keyword evidence="3 6" id="KW-0812">Transmembrane</keyword>
<dbReference type="EMBL" id="WHUG01000015">
    <property type="protein sequence ID" value="MQA41729.1"/>
    <property type="molecule type" value="Genomic_DNA"/>
</dbReference>
<gene>
    <name evidence="8" type="ORF">GEV02_26640</name>
</gene>
<feature type="transmembrane region" description="Helical" evidence="6">
    <location>
        <begin position="43"/>
        <end position="63"/>
    </location>
</feature>
<evidence type="ECO:0000256" key="2">
    <source>
        <dbReference type="ARBA" id="ARBA00022475"/>
    </source>
</evidence>
<proteinExistence type="predicted"/>
<feature type="transmembrane region" description="Helical" evidence="6">
    <location>
        <begin position="21"/>
        <end position="37"/>
    </location>
</feature>
<comment type="subcellular location">
    <subcellularLocation>
        <location evidence="1">Cell membrane</location>
        <topology evidence="1">Multi-pass membrane protein</topology>
    </subcellularLocation>
</comment>
<evidence type="ECO:0000313" key="8">
    <source>
        <dbReference type="EMBL" id="MQA41729.1"/>
    </source>
</evidence>
<organism evidence="8 9">
    <name type="scientific">Rugamonas aquatica</name>
    <dbReference type="NCBI Taxonomy" id="2743357"/>
    <lineage>
        <taxon>Bacteria</taxon>
        <taxon>Pseudomonadati</taxon>
        <taxon>Pseudomonadota</taxon>
        <taxon>Betaproteobacteria</taxon>
        <taxon>Burkholderiales</taxon>
        <taxon>Oxalobacteraceae</taxon>
        <taxon>Telluria group</taxon>
        <taxon>Rugamonas</taxon>
    </lineage>
</organism>
<comment type="caution">
    <text evidence="8">The sequence shown here is derived from an EMBL/GenBank/DDBJ whole genome shotgun (WGS) entry which is preliminary data.</text>
</comment>
<dbReference type="PANTHER" id="PTHR36115">
    <property type="entry name" value="PROLINE-RICH ANTIGEN HOMOLOG-RELATED"/>
    <property type="match status" value="1"/>
</dbReference>
<dbReference type="InterPro" id="IPR010432">
    <property type="entry name" value="RDD"/>
</dbReference>
<dbReference type="Pfam" id="PF06271">
    <property type="entry name" value="RDD"/>
    <property type="match status" value="1"/>
</dbReference>
<evidence type="ECO:0000256" key="1">
    <source>
        <dbReference type="ARBA" id="ARBA00004651"/>
    </source>
</evidence>
<dbReference type="GO" id="GO:0005886">
    <property type="term" value="C:plasma membrane"/>
    <property type="evidence" value="ECO:0007669"/>
    <property type="project" value="UniProtKB-SubCell"/>
</dbReference>